<evidence type="ECO:0000259" key="1">
    <source>
        <dbReference type="Pfam" id="PF04230"/>
    </source>
</evidence>
<reference evidence="2" key="1">
    <citation type="submission" date="2019-08" db="EMBL/GenBank/DDBJ databases">
        <authorList>
            <person name="Kucharzyk K."/>
            <person name="Murdoch R.W."/>
            <person name="Higgins S."/>
            <person name="Loffler F."/>
        </authorList>
    </citation>
    <scope>NUCLEOTIDE SEQUENCE</scope>
</reference>
<protein>
    <recommendedName>
        <fullName evidence="1">Polysaccharide pyruvyl transferase domain-containing protein</fullName>
    </recommendedName>
</protein>
<evidence type="ECO:0000313" key="2">
    <source>
        <dbReference type="EMBL" id="MPL94965.1"/>
    </source>
</evidence>
<feature type="domain" description="Polysaccharide pyruvyl transferase" evidence="1">
    <location>
        <begin position="14"/>
        <end position="307"/>
    </location>
</feature>
<organism evidence="2">
    <name type="scientific">bioreactor metagenome</name>
    <dbReference type="NCBI Taxonomy" id="1076179"/>
    <lineage>
        <taxon>unclassified sequences</taxon>
        <taxon>metagenomes</taxon>
        <taxon>ecological metagenomes</taxon>
    </lineage>
</organism>
<accession>A0A644VU56</accession>
<comment type="caution">
    <text evidence="2">The sequence shown here is derived from an EMBL/GenBank/DDBJ whole genome shotgun (WGS) entry which is preliminary data.</text>
</comment>
<dbReference type="EMBL" id="VSSQ01000449">
    <property type="protein sequence ID" value="MPL94965.1"/>
    <property type="molecule type" value="Genomic_DNA"/>
</dbReference>
<name>A0A644VU56_9ZZZZ</name>
<proteinExistence type="predicted"/>
<dbReference type="Pfam" id="PF04230">
    <property type="entry name" value="PS_pyruv_trans"/>
    <property type="match status" value="1"/>
</dbReference>
<sequence length="377" mass="43479">MKIGIITRHHMYHHGAILQAYSLQNILENMGYVVEMIDFRHVSYERANWVIAFQPFSLIRTVSFTHFLKYSLTRIGWGCLNIDRHILRGTYYQIFIKKWMHYSPKTYHTHEELVESPPIYDVYITGSDQIWKINRELGGLDRSFFLDFAPANSLRIAYAASFGRQKLTEPYPEIMQELLKNIDYISIREKSSIPFIQSLTNKDVRHVLDPALLQDSSAWDIVAKNPIVTGDYLFVYSVTWDKNLADFARKVTKVTGLRMVCVGPDYSGIGIRNAVAGPEEFIGYVKNATLIVTDSFHGTVFSLLYRKLFYTYPPTGEETRIIDLLELVHLENRIISSASDNISLEASIPYDDVHQILAEKRIESFQFLKDALASLKE</sequence>
<dbReference type="AlphaFoldDB" id="A0A644VU56"/>
<dbReference type="InterPro" id="IPR007345">
    <property type="entry name" value="Polysacch_pyruvyl_Trfase"/>
</dbReference>
<gene>
    <name evidence="2" type="ORF">SDC9_41128</name>
</gene>